<organism evidence="3 4">
    <name type="scientific">Nicotiana sylvestris</name>
    <name type="common">Wood tobacco</name>
    <name type="synonym">South American tobacco</name>
    <dbReference type="NCBI Taxonomy" id="4096"/>
    <lineage>
        <taxon>Eukaryota</taxon>
        <taxon>Viridiplantae</taxon>
        <taxon>Streptophyta</taxon>
        <taxon>Embryophyta</taxon>
        <taxon>Tracheophyta</taxon>
        <taxon>Spermatophyta</taxon>
        <taxon>Magnoliopsida</taxon>
        <taxon>eudicotyledons</taxon>
        <taxon>Gunneridae</taxon>
        <taxon>Pentapetalae</taxon>
        <taxon>asterids</taxon>
        <taxon>lamiids</taxon>
        <taxon>Solanales</taxon>
        <taxon>Solanaceae</taxon>
        <taxon>Nicotianoideae</taxon>
        <taxon>Nicotianeae</taxon>
        <taxon>Nicotiana</taxon>
    </lineage>
</organism>
<keyword evidence="2" id="KW-0812">Transmembrane</keyword>
<feature type="coiled-coil region" evidence="1">
    <location>
        <begin position="35"/>
        <end position="90"/>
    </location>
</feature>
<dbReference type="Proteomes" id="UP000189701">
    <property type="component" value="Unplaced"/>
</dbReference>
<reference evidence="3" key="1">
    <citation type="journal article" date="2013" name="Genome Biol.">
        <title>Reference genomes and transcriptomes of Nicotiana sylvestris and Nicotiana tomentosiformis.</title>
        <authorList>
            <person name="Sierro N."/>
            <person name="Battey J.N."/>
            <person name="Ouadi S."/>
            <person name="Bovet L."/>
            <person name="Goepfert S."/>
            <person name="Bakaher N."/>
            <person name="Peitsch M.C."/>
            <person name="Ivanov N.V."/>
        </authorList>
    </citation>
    <scope>NUCLEOTIDE SEQUENCE [LARGE SCALE GENOMIC DNA]</scope>
</reference>
<keyword evidence="2" id="KW-1133">Transmembrane helix</keyword>
<keyword evidence="2" id="KW-0472">Membrane</keyword>
<dbReference type="RefSeq" id="XP_009773557.1">
    <property type="nucleotide sequence ID" value="XM_009775255.1"/>
</dbReference>
<feature type="transmembrane region" description="Helical" evidence="2">
    <location>
        <begin position="116"/>
        <end position="135"/>
    </location>
</feature>
<evidence type="ECO:0000313" key="3">
    <source>
        <dbReference type="Proteomes" id="UP000189701"/>
    </source>
</evidence>
<dbReference type="AlphaFoldDB" id="A0A1U7W0K7"/>
<gene>
    <name evidence="4" type="primary">LOC104223756</name>
</gene>
<evidence type="ECO:0000256" key="2">
    <source>
        <dbReference type="SAM" id="Phobius"/>
    </source>
</evidence>
<reference evidence="4" key="2">
    <citation type="submission" date="2025-08" db="UniProtKB">
        <authorList>
            <consortium name="RefSeq"/>
        </authorList>
    </citation>
    <scope>IDENTIFICATION</scope>
    <source>
        <tissue evidence="4">Leaf</tissue>
    </source>
</reference>
<keyword evidence="3" id="KW-1185">Reference proteome</keyword>
<evidence type="ECO:0000256" key="1">
    <source>
        <dbReference type="SAM" id="Coils"/>
    </source>
</evidence>
<sequence length="136" mass="15828">MMVDVFSSVQCLKNKIVISGNGRMKNFPPRAVIVISSQRRKLDALELERDRLLKKITDFEASIVLDVETTIELREKLEALEFERNSLMKKMVDLEVFAVENTLMIVELRRKLFRQLIFMILMFCCLVAFIAAWVGK</sequence>
<name>A0A1U7W0K7_NICSY</name>
<accession>A0A1U7W0K7</accession>
<keyword evidence="1" id="KW-0175">Coiled coil</keyword>
<evidence type="ECO:0000313" key="4">
    <source>
        <dbReference type="RefSeq" id="XP_009773557.1"/>
    </source>
</evidence>
<proteinExistence type="predicted"/>
<protein>
    <submittedName>
        <fullName evidence="4">Uncharacterized protein LOC104223756</fullName>
    </submittedName>
</protein>